<dbReference type="STRING" id="1472767.AOX59_07085"/>
<accession>A0A0U3NNT9</accession>
<reference evidence="2 3" key="1">
    <citation type="submission" date="2016-01" db="EMBL/GenBank/DDBJ databases">
        <title>Complete genome sequence of strain Lentibacillus amyloliquefaciens LAM0015T isolated from saline sediment.</title>
        <authorList>
            <person name="Wang J.-L."/>
            <person name="He M.-X."/>
        </authorList>
    </citation>
    <scope>NUCLEOTIDE SEQUENCE [LARGE SCALE GENOMIC DNA]</scope>
    <source>
        <strain evidence="2 3">LAM0015</strain>
    </source>
</reference>
<protein>
    <submittedName>
        <fullName evidence="2">Uncharacterized protein</fullName>
    </submittedName>
</protein>
<dbReference type="EMBL" id="CP013862">
    <property type="protein sequence ID" value="ALX48395.1"/>
    <property type="molecule type" value="Genomic_DNA"/>
</dbReference>
<name>A0A0U3NNT9_9BACI</name>
<evidence type="ECO:0000313" key="3">
    <source>
        <dbReference type="Proteomes" id="UP000050331"/>
    </source>
</evidence>
<feature type="transmembrane region" description="Helical" evidence="1">
    <location>
        <begin position="32"/>
        <end position="50"/>
    </location>
</feature>
<dbReference type="AlphaFoldDB" id="A0A0U3NNT9"/>
<keyword evidence="3" id="KW-1185">Reference proteome</keyword>
<sequence>MLQSFRNKSSVQIALVGLFNLIKGGGIMNINWFWMIIFLMMMTIIGFVVFDSIGASLAFGIATGGIFGLVFSGKKSKKEQE</sequence>
<gene>
    <name evidence="2" type="ORF">AOX59_07085</name>
</gene>
<evidence type="ECO:0000313" key="2">
    <source>
        <dbReference type="EMBL" id="ALX48395.1"/>
    </source>
</evidence>
<keyword evidence="1" id="KW-1133">Transmembrane helix</keyword>
<keyword evidence="1" id="KW-0472">Membrane</keyword>
<dbReference type="Proteomes" id="UP000050331">
    <property type="component" value="Chromosome"/>
</dbReference>
<evidence type="ECO:0000256" key="1">
    <source>
        <dbReference type="SAM" id="Phobius"/>
    </source>
</evidence>
<proteinExistence type="predicted"/>
<dbReference type="KEGG" id="lao:AOX59_07085"/>
<keyword evidence="1" id="KW-0812">Transmembrane</keyword>
<organism evidence="2 3">
    <name type="scientific">Lentibacillus amyloliquefaciens</name>
    <dbReference type="NCBI Taxonomy" id="1472767"/>
    <lineage>
        <taxon>Bacteria</taxon>
        <taxon>Bacillati</taxon>
        <taxon>Bacillota</taxon>
        <taxon>Bacilli</taxon>
        <taxon>Bacillales</taxon>
        <taxon>Bacillaceae</taxon>
        <taxon>Lentibacillus</taxon>
    </lineage>
</organism>
<feature type="transmembrane region" description="Helical" evidence="1">
    <location>
        <begin position="56"/>
        <end position="73"/>
    </location>
</feature>